<sequence length="103" mass="11416">MVTVSCFQNVPLTDQCPSSASRYSSSQNIRIVLKCTFGMELGFFFATHIFLSDPAASLARRPSPSHILNIINECTTGTLHLPSSRFAITLHTLCYQNKSQSNF</sequence>
<proteinExistence type="predicted"/>
<dbReference type="Proteomes" id="UP000886998">
    <property type="component" value="Unassembled WGS sequence"/>
</dbReference>
<gene>
    <name evidence="1" type="ORF">TNIN_401571</name>
</gene>
<keyword evidence="2" id="KW-1185">Reference proteome</keyword>
<name>A0A8X6YTM2_9ARAC</name>
<evidence type="ECO:0000313" key="2">
    <source>
        <dbReference type="Proteomes" id="UP000886998"/>
    </source>
</evidence>
<dbReference type="EMBL" id="BMAV01023369">
    <property type="protein sequence ID" value="GFY79030.1"/>
    <property type="molecule type" value="Genomic_DNA"/>
</dbReference>
<reference evidence="1" key="1">
    <citation type="submission" date="2020-08" db="EMBL/GenBank/DDBJ databases">
        <title>Multicomponent nature underlies the extraordinary mechanical properties of spider dragline silk.</title>
        <authorList>
            <person name="Kono N."/>
            <person name="Nakamura H."/>
            <person name="Mori M."/>
            <person name="Yoshida Y."/>
            <person name="Ohtoshi R."/>
            <person name="Malay A.D."/>
            <person name="Moran D.A.P."/>
            <person name="Tomita M."/>
            <person name="Numata K."/>
            <person name="Arakawa K."/>
        </authorList>
    </citation>
    <scope>NUCLEOTIDE SEQUENCE</scope>
</reference>
<dbReference type="AlphaFoldDB" id="A0A8X6YTM2"/>
<evidence type="ECO:0000313" key="1">
    <source>
        <dbReference type="EMBL" id="GFY79030.1"/>
    </source>
</evidence>
<protein>
    <submittedName>
        <fullName evidence="1">Uncharacterized protein</fullName>
    </submittedName>
</protein>
<comment type="caution">
    <text evidence="1">The sequence shown here is derived from an EMBL/GenBank/DDBJ whole genome shotgun (WGS) entry which is preliminary data.</text>
</comment>
<accession>A0A8X6YTM2</accession>
<organism evidence="1 2">
    <name type="scientific">Trichonephila inaurata madagascariensis</name>
    <dbReference type="NCBI Taxonomy" id="2747483"/>
    <lineage>
        <taxon>Eukaryota</taxon>
        <taxon>Metazoa</taxon>
        <taxon>Ecdysozoa</taxon>
        <taxon>Arthropoda</taxon>
        <taxon>Chelicerata</taxon>
        <taxon>Arachnida</taxon>
        <taxon>Araneae</taxon>
        <taxon>Araneomorphae</taxon>
        <taxon>Entelegynae</taxon>
        <taxon>Araneoidea</taxon>
        <taxon>Nephilidae</taxon>
        <taxon>Trichonephila</taxon>
        <taxon>Trichonephila inaurata</taxon>
    </lineage>
</organism>